<dbReference type="SUPFAM" id="SSF52540">
    <property type="entry name" value="P-loop containing nucleoside triphosphate hydrolases"/>
    <property type="match status" value="1"/>
</dbReference>
<evidence type="ECO:0000313" key="3">
    <source>
        <dbReference type="EMBL" id="KAF9458814.1"/>
    </source>
</evidence>
<dbReference type="EMBL" id="MU150330">
    <property type="protein sequence ID" value="KAF9458814.1"/>
    <property type="molecule type" value="Genomic_DNA"/>
</dbReference>
<reference evidence="3" key="1">
    <citation type="submission" date="2020-11" db="EMBL/GenBank/DDBJ databases">
        <authorList>
            <consortium name="DOE Joint Genome Institute"/>
            <person name="Ahrendt S."/>
            <person name="Riley R."/>
            <person name="Andreopoulos W."/>
            <person name="Labutti K."/>
            <person name="Pangilinan J."/>
            <person name="Ruiz-Duenas F.J."/>
            <person name="Barrasa J.M."/>
            <person name="Sanchez-Garcia M."/>
            <person name="Camarero S."/>
            <person name="Miyauchi S."/>
            <person name="Serrano A."/>
            <person name="Linde D."/>
            <person name="Babiker R."/>
            <person name="Drula E."/>
            <person name="Ayuso-Fernandez I."/>
            <person name="Pacheco R."/>
            <person name="Padilla G."/>
            <person name="Ferreira P."/>
            <person name="Barriuso J."/>
            <person name="Kellner H."/>
            <person name="Castanera R."/>
            <person name="Alfaro M."/>
            <person name="Ramirez L."/>
            <person name="Pisabarro A.G."/>
            <person name="Kuo A."/>
            <person name="Tritt A."/>
            <person name="Lipzen A."/>
            <person name="He G."/>
            <person name="Yan M."/>
            <person name="Ng V."/>
            <person name="Cullen D."/>
            <person name="Martin F."/>
            <person name="Rosso M.-N."/>
            <person name="Henrissat B."/>
            <person name="Hibbett D."/>
            <person name="Martinez A.T."/>
            <person name="Grigoriev I.V."/>
        </authorList>
    </citation>
    <scope>NUCLEOTIDE SEQUENCE</scope>
    <source>
        <strain evidence="3">CBS 247.69</strain>
    </source>
</reference>
<comment type="catalytic activity">
    <reaction evidence="1">
        <text>ATP + H2O = ADP + phosphate + H(+)</text>
        <dbReference type="Rhea" id="RHEA:13065"/>
        <dbReference type="ChEBI" id="CHEBI:15377"/>
        <dbReference type="ChEBI" id="CHEBI:15378"/>
        <dbReference type="ChEBI" id="CHEBI:30616"/>
        <dbReference type="ChEBI" id="CHEBI:43474"/>
        <dbReference type="ChEBI" id="CHEBI:456216"/>
        <dbReference type="EC" id="5.6.2.3"/>
    </reaction>
</comment>
<dbReference type="OrthoDB" id="432234at2759"/>
<keyword evidence="1" id="KW-0227">DNA damage</keyword>
<dbReference type="PANTHER" id="PTHR47642">
    <property type="entry name" value="ATP-DEPENDENT DNA HELICASE"/>
    <property type="match status" value="1"/>
</dbReference>
<keyword evidence="1" id="KW-0234">DNA repair</keyword>
<feature type="non-terminal residue" evidence="3">
    <location>
        <position position="237"/>
    </location>
</feature>
<dbReference type="GO" id="GO:0043139">
    <property type="term" value="F:5'-3' DNA helicase activity"/>
    <property type="evidence" value="ECO:0007669"/>
    <property type="project" value="UniProtKB-EC"/>
</dbReference>
<keyword evidence="1" id="KW-0067">ATP-binding</keyword>
<organism evidence="3 4">
    <name type="scientific">Collybia nuda</name>
    <dbReference type="NCBI Taxonomy" id="64659"/>
    <lineage>
        <taxon>Eukaryota</taxon>
        <taxon>Fungi</taxon>
        <taxon>Dikarya</taxon>
        <taxon>Basidiomycota</taxon>
        <taxon>Agaricomycotina</taxon>
        <taxon>Agaricomycetes</taxon>
        <taxon>Agaricomycetidae</taxon>
        <taxon>Agaricales</taxon>
        <taxon>Tricholomatineae</taxon>
        <taxon>Clitocybaceae</taxon>
        <taxon>Collybia</taxon>
    </lineage>
</organism>
<dbReference type="InterPro" id="IPR010285">
    <property type="entry name" value="DNA_helicase_pif1-like_DEAD"/>
</dbReference>
<keyword evidence="1" id="KW-0547">Nucleotide-binding</keyword>
<comment type="cofactor">
    <cofactor evidence="1">
        <name>Mg(2+)</name>
        <dbReference type="ChEBI" id="CHEBI:18420"/>
    </cofactor>
</comment>
<dbReference type="GO" id="GO:0000723">
    <property type="term" value="P:telomere maintenance"/>
    <property type="evidence" value="ECO:0007669"/>
    <property type="project" value="InterPro"/>
</dbReference>
<protein>
    <recommendedName>
        <fullName evidence="1">ATP-dependent DNA helicase</fullName>
        <ecNumber evidence="1">5.6.2.3</ecNumber>
    </recommendedName>
</protein>
<accession>A0A9P6CF99</accession>
<dbReference type="AlphaFoldDB" id="A0A9P6CF99"/>
<comment type="caution">
    <text evidence="3">The sequence shown here is derived from an EMBL/GenBank/DDBJ whole genome shotgun (WGS) entry which is preliminary data.</text>
</comment>
<gene>
    <name evidence="3" type="ORF">BDZ94DRAFT_1172831</name>
</gene>
<feature type="domain" description="DNA helicase Pif1-like DEAD-box helicase" evidence="2">
    <location>
        <begin position="102"/>
        <end position="237"/>
    </location>
</feature>
<dbReference type="GO" id="GO:0006281">
    <property type="term" value="P:DNA repair"/>
    <property type="evidence" value="ECO:0007669"/>
    <property type="project" value="UniProtKB-KW"/>
</dbReference>
<keyword evidence="4" id="KW-1185">Reference proteome</keyword>
<dbReference type="GO" id="GO:0006310">
    <property type="term" value="P:DNA recombination"/>
    <property type="evidence" value="ECO:0007669"/>
    <property type="project" value="UniProtKB-KW"/>
</dbReference>
<proteinExistence type="inferred from homology"/>
<dbReference type="Gene3D" id="3.40.50.300">
    <property type="entry name" value="P-loop containing nucleotide triphosphate hydrolases"/>
    <property type="match status" value="1"/>
</dbReference>
<sequence>MTNTGWTEPNEHLLLPNIDLDSIIPLLNLSSNQWKNIISDKRADILDKRAQHLPPGAGIDNKSKIYSNPNVVEIIDKSYLESRCKNLTWSKKINDIVTKYNLNTDQNRAFLIVANHAATESSDQLKMYIGGMGGTGKSQVLRALMEYFEQRNESHRFVVVAPTGSAASLLGGSTYHWMFGINDNDISKTQLAQVKSRLIGVDYVFFDEVSMLSCRDMYRICARLAQVLGYPEVPFGG</sequence>
<dbReference type="Proteomes" id="UP000807353">
    <property type="component" value="Unassembled WGS sequence"/>
</dbReference>
<keyword evidence="1" id="KW-0233">DNA recombination</keyword>
<evidence type="ECO:0000256" key="1">
    <source>
        <dbReference type="RuleBase" id="RU363044"/>
    </source>
</evidence>
<name>A0A9P6CF99_9AGAR</name>
<dbReference type="InterPro" id="IPR027417">
    <property type="entry name" value="P-loop_NTPase"/>
</dbReference>
<dbReference type="Pfam" id="PF05970">
    <property type="entry name" value="PIF1"/>
    <property type="match status" value="1"/>
</dbReference>
<comment type="similarity">
    <text evidence="1">Belongs to the helicase family.</text>
</comment>
<evidence type="ECO:0000313" key="4">
    <source>
        <dbReference type="Proteomes" id="UP000807353"/>
    </source>
</evidence>
<dbReference type="InterPro" id="IPR051055">
    <property type="entry name" value="PIF1_helicase"/>
</dbReference>
<evidence type="ECO:0000259" key="2">
    <source>
        <dbReference type="Pfam" id="PF05970"/>
    </source>
</evidence>
<keyword evidence="1 3" id="KW-0378">Hydrolase</keyword>
<dbReference type="GO" id="GO:0005524">
    <property type="term" value="F:ATP binding"/>
    <property type="evidence" value="ECO:0007669"/>
    <property type="project" value="UniProtKB-KW"/>
</dbReference>
<keyword evidence="1" id="KW-0347">Helicase</keyword>
<dbReference type="GO" id="GO:0016787">
    <property type="term" value="F:hydrolase activity"/>
    <property type="evidence" value="ECO:0007669"/>
    <property type="project" value="UniProtKB-KW"/>
</dbReference>
<dbReference type="EC" id="5.6.2.3" evidence="1"/>